<dbReference type="SMART" id="SM00387">
    <property type="entry name" value="HATPase_c"/>
    <property type="match status" value="1"/>
</dbReference>
<dbReference type="EC" id="2.7.13.3" evidence="3"/>
<sequence length="611" mass="70470">MIKNGWMNVKRWTQINNFPIRYKLISHFLLISILPIFCLALLVSWTVERVMEEQVNDNTIQLIDKVNETFEFYISNLQSHTYMIANDDDVQLFLANTEDDPSDVSDTRYQIQRFLRDFTAVSSEVAGIMVVNHQGEYISNELYAPSIMDLTEASWYQEAVDNKGIFKIIGRPDGRRLTSIVDYKNDDIVTVVRAIIDPFTEEVQGVVLIDLKLRVIAETVKDVTLGKSGYLMVVDENGKNIYQPTQPIIEHIPIKWIGEEQSGDFSKTINGEKIQFIYQRSPFVNWVTIGVFPADETVFGLREINFYLVVFIFIIMLFGIPVSYFLSHSISKPIVQLMSFMRKAESGNFQVRYKEKRDDEVGLLGRSFNAMLAKINELMHLTERQERQKRDAEFRSLQANINPHFLYNTLDTIQWMARKQKANDVAEVVDSLAKLFRIGLSKGRDVITLKEEIEHIESYLKIQKTRYRDKLNYKINVEDSVQNLPVLKFILQPIIENAIYHGIKERRGPGHILIDARQVEQRIVITISDDGQGMSNAQLLEMREALAQSISRTEKPEETRDKKGYGMLNVQARIQLTHGLQYGISLESKERSGTTVTILLPLIKEPDPEKE</sequence>
<dbReference type="PANTHER" id="PTHR34220:SF11">
    <property type="entry name" value="SENSOR PROTEIN KINASE HPTS"/>
    <property type="match status" value="1"/>
</dbReference>
<dbReference type="Pfam" id="PF06580">
    <property type="entry name" value="His_kinase"/>
    <property type="match status" value="1"/>
</dbReference>
<dbReference type="Pfam" id="PF02743">
    <property type="entry name" value="dCache_1"/>
    <property type="match status" value="1"/>
</dbReference>
<organism evidence="17 18">
    <name type="scientific">Gracilibacillus kekensis</name>
    <dbReference type="NCBI Taxonomy" id="1027249"/>
    <lineage>
        <taxon>Bacteria</taxon>
        <taxon>Bacillati</taxon>
        <taxon>Bacillota</taxon>
        <taxon>Bacilli</taxon>
        <taxon>Bacillales</taxon>
        <taxon>Bacillaceae</taxon>
        <taxon>Gracilibacillus</taxon>
    </lineage>
</organism>
<dbReference type="STRING" id="1027249.SAMN05216179_3208"/>
<keyword evidence="11 14" id="KW-1133">Transmembrane helix</keyword>
<gene>
    <name evidence="17" type="ORF">SAMN05216179_3208</name>
</gene>
<dbReference type="InterPro" id="IPR003594">
    <property type="entry name" value="HATPase_dom"/>
</dbReference>
<keyword evidence="13 14" id="KW-0472">Membrane</keyword>
<dbReference type="InterPro" id="IPR036890">
    <property type="entry name" value="HATPase_C_sf"/>
</dbReference>
<evidence type="ECO:0000256" key="7">
    <source>
        <dbReference type="ARBA" id="ARBA00022692"/>
    </source>
</evidence>
<evidence type="ECO:0000256" key="6">
    <source>
        <dbReference type="ARBA" id="ARBA00022679"/>
    </source>
</evidence>
<protein>
    <recommendedName>
        <fullName evidence="3">histidine kinase</fullName>
        <ecNumber evidence="3">2.7.13.3</ecNumber>
    </recommendedName>
</protein>
<keyword evidence="5" id="KW-0597">Phosphoprotein</keyword>
<keyword evidence="8" id="KW-0547">Nucleotide-binding</keyword>
<dbReference type="GO" id="GO:0005886">
    <property type="term" value="C:plasma membrane"/>
    <property type="evidence" value="ECO:0007669"/>
    <property type="project" value="UniProtKB-SubCell"/>
</dbReference>
<keyword evidence="4" id="KW-1003">Cell membrane</keyword>
<feature type="transmembrane region" description="Helical" evidence="14">
    <location>
        <begin position="306"/>
        <end position="326"/>
    </location>
</feature>
<dbReference type="Gene3D" id="3.30.450.20">
    <property type="entry name" value="PAS domain"/>
    <property type="match status" value="1"/>
</dbReference>
<dbReference type="EMBL" id="FRCZ01000007">
    <property type="protein sequence ID" value="SHN30805.1"/>
    <property type="molecule type" value="Genomic_DNA"/>
</dbReference>
<dbReference type="InterPro" id="IPR003660">
    <property type="entry name" value="HAMP_dom"/>
</dbReference>
<evidence type="ECO:0000256" key="4">
    <source>
        <dbReference type="ARBA" id="ARBA00022475"/>
    </source>
</evidence>
<dbReference type="SUPFAM" id="SSF55874">
    <property type="entry name" value="ATPase domain of HSP90 chaperone/DNA topoisomerase II/histidine kinase"/>
    <property type="match status" value="1"/>
</dbReference>
<evidence type="ECO:0000259" key="15">
    <source>
        <dbReference type="PROSITE" id="PS50109"/>
    </source>
</evidence>
<evidence type="ECO:0000256" key="1">
    <source>
        <dbReference type="ARBA" id="ARBA00000085"/>
    </source>
</evidence>
<evidence type="ECO:0000256" key="2">
    <source>
        <dbReference type="ARBA" id="ARBA00004651"/>
    </source>
</evidence>
<feature type="domain" description="HAMP" evidence="16">
    <location>
        <begin position="328"/>
        <end position="380"/>
    </location>
</feature>
<dbReference type="PANTHER" id="PTHR34220">
    <property type="entry name" value="SENSOR HISTIDINE KINASE YPDA"/>
    <property type="match status" value="1"/>
</dbReference>
<dbReference type="AlphaFoldDB" id="A0A1M7QIA7"/>
<dbReference type="CDD" id="cd06225">
    <property type="entry name" value="HAMP"/>
    <property type="match status" value="1"/>
</dbReference>
<evidence type="ECO:0000256" key="13">
    <source>
        <dbReference type="ARBA" id="ARBA00023136"/>
    </source>
</evidence>
<dbReference type="Pfam" id="PF00672">
    <property type="entry name" value="HAMP"/>
    <property type="match status" value="1"/>
</dbReference>
<name>A0A1M7QIA7_9BACI</name>
<keyword evidence="6" id="KW-0808">Transferase</keyword>
<dbReference type="GO" id="GO:0000155">
    <property type="term" value="F:phosphorelay sensor kinase activity"/>
    <property type="evidence" value="ECO:0007669"/>
    <property type="project" value="InterPro"/>
</dbReference>
<dbReference type="GO" id="GO:0005524">
    <property type="term" value="F:ATP binding"/>
    <property type="evidence" value="ECO:0007669"/>
    <property type="project" value="UniProtKB-KW"/>
</dbReference>
<keyword evidence="18" id="KW-1185">Reference proteome</keyword>
<keyword evidence="7 14" id="KW-0812">Transmembrane</keyword>
<evidence type="ECO:0000256" key="12">
    <source>
        <dbReference type="ARBA" id="ARBA00023012"/>
    </source>
</evidence>
<evidence type="ECO:0000259" key="16">
    <source>
        <dbReference type="PROSITE" id="PS50885"/>
    </source>
</evidence>
<evidence type="ECO:0000256" key="11">
    <source>
        <dbReference type="ARBA" id="ARBA00022989"/>
    </source>
</evidence>
<keyword evidence="9 17" id="KW-0418">Kinase</keyword>
<dbReference type="Proteomes" id="UP000184184">
    <property type="component" value="Unassembled WGS sequence"/>
</dbReference>
<comment type="subcellular location">
    <subcellularLocation>
        <location evidence="2">Cell membrane</location>
        <topology evidence="2">Multi-pass membrane protein</topology>
    </subcellularLocation>
</comment>
<dbReference type="InterPro" id="IPR010559">
    <property type="entry name" value="Sig_transdc_His_kin_internal"/>
</dbReference>
<evidence type="ECO:0000313" key="18">
    <source>
        <dbReference type="Proteomes" id="UP000184184"/>
    </source>
</evidence>
<dbReference type="PROSITE" id="PS50109">
    <property type="entry name" value="HIS_KIN"/>
    <property type="match status" value="1"/>
</dbReference>
<comment type="catalytic activity">
    <reaction evidence="1">
        <text>ATP + protein L-histidine = ADP + protein N-phospho-L-histidine.</text>
        <dbReference type="EC" id="2.7.13.3"/>
    </reaction>
</comment>
<evidence type="ECO:0000313" key="17">
    <source>
        <dbReference type="EMBL" id="SHN30805.1"/>
    </source>
</evidence>
<dbReference type="SUPFAM" id="SSF158472">
    <property type="entry name" value="HAMP domain-like"/>
    <property type="match status" value="1"/>
</dbReference>
<dbReference type="InterPro" id="IPR005467">
    <property type="entry name" value="His_kinase_dom"/>
</dbReference>
<dbReference type="Gene3D" id="6.10.340.10">
    <property type="match status" value="1"/>
</dbReference>
<evidence type="ECO:0000256" key="9">
    <source>
        <dbReference type="ARBA" id="ARBA00022777"/>
    </source>
</evidence>
<proteinExistence type="predicted"/>
<dbReference type="Pfam" id="PF02518">
    <property type="entry name" value="HATPase_c"/>
    <property type="match status" value="1"/>
</dbReference>
<evidence type="ECO:0000256" key="5">
    <source>
        <dbReference type="ARBA" id="ARBA00022553"/>
    </source>
</evidence>
<evidence type="ECO:0000256" key="8">
    <source>
        <dbReference type="ARBA" id="ARBA00022741"/>
    </source>
</evidence>
<reference evidence="17 18" key="1">
    <citation type="submission" date="2016-11" db="EMBL/GenBank/DDBJ databases">
        <authorList>
            <person name="Jaros S."/>
            <person name="Januszkiewicz K."/>
            <person name="Wedrychowicz H."/>
        </authorList>
    </citation>
    <scope>NUCLEOTIDE SEQUENCE [LARGE SCALE GENOMIC DNA]</scope>
    <source>
        <strain evidence="17 18">CGMCC 1.10681</strain>
    </source>
</reference>
<feature type="transmembrane region" description="Helical" evidence="14">
    <location>
        <begin position="20"/>
        <end position="43"/>
    </location>
</feature>
<feature type="domain" description="Histidine kinase" evidence="15">
    <location>
        <begin position="487"/>
        <end position="604"/>
    </location>
</feature>
<dbReference type="PROSITE" id="PS50885">
    <property type="entry name" value="HAMP"/>
    <property type="match status" value="1"/>
</dbReference>
<evidence type="ECO:0000256" key="10">
    <source>
        <dbReference type="ARBA" id="ARBA00022840"/>
    </source>
</evidence>
<dbReference type="Gene3D" id="3.30.565.10">
    <property type="entry name" value="Histidine kinase-like ATPase, C-terminal domain"/>
    <property type="match status" value="1"/>
</dbReference>
<evidence type="ECO:0000256" key="14">
    <source>
        <dbReference type="SAM" id="Phobius"/>
    </source>
</evidence>
<evidence type="ECO:0000256" key="3">
    <source>
        <dbReference type="ARBA" id="ARBA00012438"/>
    </source>
</evidence>
<keyword evidence="10" id="KW-0067">ATP-binding</keyword>
<accession>A0A1M7QIA7</accession>
<keyword evidence="12" id="KW-0902">Two-component regulatory system</keyword>
<dbReference type="CDD" id="cd12912">
    <property type="entry name" value="PDC2_MCP_like"/>
    <property type="match status" value="1"/>
</dbReference>
<dbReference type="InterPro" id="IPR033479">
    <property type="entry name" value="dCache_1"/>
</dbReference>
<dbReference type="InterPro" id="IPR050640">
    <property type="entry name" value="Bact_2-comp_sensor_kinase"/>
</dbReference>
<dbReference type="SMART" id="SM00304">
    <property type="entry name" value="HAMP"/>
    <property type="match status" value="1"/>
</dbReference>